<dbReference type="EnsemblMetazoa" id="XM_021059764.2">
    <property type="protein sequence ID" value="XP_020915423.1"/>
    <property type="gene ID" value="LOC110252909"/>
</dbReference>
<dbReference type="InterPro" id="IPR049352">
    <property type="entry name" value="Rost"/>
</dbReference>
<dbReference type="Pfam" id="PF21534">
    <property type="entry name" value="Rost"/>
    <property type="match status" value="1"/>
</dbReference>
<name>A0A913Y776_EXADI</name>
<evidence type="ECO:0000256" key="1">
    <source>
        <dbReference type="SAM" id="Phobius"/>
    </source>
</evidence>
<keyword evidence="1" id="KW-1133">Transmembrane helix</keyword>
<feature type="transmembrane region" description="Helical" evidence="1">
    <location>
        <begin position="39"/>
        <end position="58"/>
    </location>
</feature>
<dbReference type="AlphaFoldDB" id="A0A913Y776"/>
<feature type="transmembrane region" description="Helical" evidence="1">
    <location>
        <begin position="70"/>
        <end position="93"/>
    </location>
</feature>
<dbReference type="OrthoDB" id="419711at2759"/>
<dbReference type="KEGG" id="epa:110252909"/>
<evidence type="ECO:0000313" key="2">
    <source>
        <dbReference type="EnsemblMetazoa" id="XP_020915423.1"/>
    </source>
</evidence>
<feature type="transmembrane region" description="Helical" evidence="1">
    <location>
        <begin position="131"/>
        <end position="155"/>
    </location>
</feature>
<feature type="transmembrane region" description="Helical" evidence="1">
    <location>
        <begin position="193"/>
        <end position="213"/>
    </location>
</feature>
<dbReference type="GeneID" id="110252909"/>
<accession>A0A913Y776</accession>
<feature type="transmembrane region" description="Helical" evidence="1">
    <location>
        <begin position="238"/>
        <end position="261"/>
    </location>
</feature>
<feature type="transmembrane region" description="Helical" evidence="1">
    <location>
        <begin position="167"/>
        <end position="186"/>
    </location>
</feature>
<dbReference type="PANTHER" id="PTHR12242">
    <property type="entry name" value="OS02G0130600 PROTEIN-RELATED"/>
    <property type="match status" value="1"/>
</dbReference>
<evidence type="ECO:0000313" key="3">
    <source>
        <dbReference type="Proteomes" id="UP000887567"/>
    </source>
</evidence>
<dbReference type="GO" id="GO:0016020">
    <property type="term" value="C:membrane"/>
    <property type="evidence" value="ECO:0007669"/>
    <property type="project" value="TreeGrafter"/>
</dbReference>
<keyword evidence="1" id="KW-0472">Membrane</keyword>
<keyword evidence="3" id="KW-1185">Reference proteome</keyword>
<keyword evidence="1" id="KW-0812">Transmembrane</keyword>
<proteinExistence type="predicted"/>
<sequence>MGVCCKAFCRELDIRNLGLKFHDPKAFTDSPALPLPALILFRVLAGGLWVNSLVFIAIHHPTFKVVLHFAYWSLFFVALYFIFGALISIWRLICKTTKRDEYHFVKQSDIGERDDFSELPRLNLLSWYHEVLWVLHTLAADTSFVVLVAYFTFWFNHRVTYEGYMEMMQHILPFVSMVFDLAINGFPVRLYHVLYANVFGFMYVVFSLIYILLEVPADLKGEPIVFPSLEFSNLPVMYTAWLSVFIVVGFFVSQTLFYIMYKIRTCLTSNDEEGKK</sequence>
<dbReference type="OMA" id="HEVLWVL"/>
<organism evidence="2 3">
    <name type="scientific">Exaiptasia diaphana</name>
    <name type="common">Tropical sea anemone</name>
    <name type="synonym">Aiptasia pulchella</name>
    <dbReference type="NCBI Taxonomy" id="2652724"/>
    <lineage>
        <taxon>Eukaryota</taxon>
        <taxon>Metazoa</taxon>
        <taxon>Cnidaria</taxon>
        <taxon>Anthozoa</taxon>
        <taxon>Hexacorallia</taxon>
        <taxon>Actiniaria</taxon>
        <taxon>Aiptasiidae</taxon>
        <taxon>Exaiptasia</taxon>
    </lineage>
</organism>
<dbReference type="Proteomes" id="UP000887567">
    <property type="component" value="Unplaced"/>
</dbReference>
<evidence type="ECO:0008006" key="4">
    <source>
        <dbReference type="Google" id="ProtNLM"/>
    </source>
</evidence>
<protein>
    <recommendedName>
        <fullName evidence="4">Protein rolling stone</fullName>
    </recommendedName>
</protein>
<dbReference type="PANTHER" id="PTHR12242:SF45">
    <property type="entry name" value="MARVEL DOMAIN-CONTAINING PROTEIN"/>
    <property type="match status" value="1"/>
</dbReference>
<reference evidence="2" key="1">
    <citation type="submission" date="2022-11" db="UniProtKB">
        <authorList>
            <consortium name="EnsemblMetazoa"/>
        </authorList>
    </citation>
    <scope>IDENTIFICATION</scope>
</reference>
<dbReference type="RefSeq" id="XP_020915423.1">
    <property type="nucleotide sequence ID" value="XM_021059764.2"/>
</dbReference>